<evidence type="ECO:0000256" key="3">
    <source>
        <dbReference type="ARBA" id="ARBA00023163"/>
    </source>
</evidence>
<dbReference type="GO" id="GO:0003677">
    <property type="term" value="F:DNA binding"/>
    <property type="evidence" value="ECO:0007669"/>
    <property type="project" value="UniProtKB-KW"/>
</dbReference>
<proteinExistence type="predicted"/>
<dbReference type="SUPFAM" id="SSF64288">
    <property type="entry name" value="Chorismate lyase-like"/>
    <property type="match status" value="1"/>
</dbReference>
<dbReference type="EMBL" id="SODF01000001">
    <property type="protein sequence ID" value="TDW24258.1"/>
    <property type="molecule type" value="Genomic_DNA"/>
</dbReference>
<dbReference type="PANTHER" id="PTHR44846:SF1">
    <property type="entry name" value="MANNOSYL-D-GLYCERATE TRANSPORT_METABOLISM SYSTEM REPRESSOR MNGR-RELATED"/>
    <property type="match status" value="1"/>
</dbReference>
<dbReference type="PROSITE" id="PS50949">
    <property type="entry name" value="HTH_GNTR"/>
    <property type="match status" value="1"/>
</dbReference>
<dbReference type="Gene3D" id="1.10.10.10">
    <property type="entry name" value="Winged helix-like DNA-binding domain superfamily/Winged helix DNA-binding domain"/>
    <property type="match status" value="1"/>
</dbReference>
<dbReference type="Gene3D" id="3.40.1410.10">
    <property type="entry name" value="Chorismate lyase-like"/>
    <property type="match status" value="1"/>
</dbReference>
<evidence type="ECO:0000256" key="2">
    <source>
        <dbReference type="ARBA" id="ARBA00023125"/>
    </source>
</evidence>
<dbReference type="GO" id="GO:0003700">
    <property type="term" value="F:DNA-binding transcription factor activity"/>
    <property type="evidence" value="ECO:0007669"/>
    <property type="project" value="InterPro"/>
</dbReference>
<organism evidence="5 6">
    <name type="scientific">Kribbella kalugense</name>
    <dbReference type="NCBI Taxonomy" id="2512221"/>
    <lineage>
        <taxon>Bacteria</taxon>
        <taxon>Bacillati</taxon>
        <taxon>Actinomycetota</taxon>
        <taxon>Actinomycetes</taxon>
        <taxon>Propionibacteriales</taxon>
        <taxon>Kribbellaceae</taxon>
        <taxon>Kribbella</taxon>
    </lineage>
</organism>
<dbReference type="CDD" id="cd07377">
    <property type="entry name" value="WHTH_GntR"/>
    <property type="match status" value="1"/>
</dbReference>
<dbReference type="PANTHER" id="PTHR44846">
    <property type="entry name" value="MANNOSYL-D-GLYCERATE TRANSPORT/METABOLISM SYSTEM REPRESSOR MNGR-RELATED"/>
    <property type="match status" value="1"/>
</dbReference>
<dbReference type="SUPFAM" id="SSF46785">
    <property type="entry name" value="Winged helix' DNA-binding domain"/>
    <property type="match status" value="1"/>
</dbReference>
<feature type="domain" description="HTH gntR-type" evidence="4">
    <location>
        <begin position="6"/>
        <end position="74"/>
    </location>
</feature>
<keyword evidence="3" id="KW-0804">Transcription</keyword>
<keyword evidence="6" id="KW-1185">Reference proteome</keyword>
<name>A0A4R8A467_9ACTN</name>
<keyword evidence="2" id="KW-0238">DNA-binding</keyword>
<evidence type="ECO:0000259" key="4">
    <source>
        <dbReference type="PROSITE" id="PS50949"/>
    </source>
</evidence>
<dbReference type="SMART" id="SM00866">
    <property type="entry name" value="UTRA"/>
    <property type="match status" value="1"/>
</dbReference>
<dbReference type="RefSeq" id="WP_134119452.1">
    <property type="nucleotide sequence ID" value="NZ_SODF01000001.1"/>
</dbReference>
<protein>
    <submittedName>
        <fullName evidence="5">GntR family transcriptional regulator</fullName>
    </submittedName>
</protein>
<sequence length="248" mass="27090">MTAGSAPLYAQVTDMLRTRIEGKHWKPGDRLPAEQQLCQEFRVSSITMRRALASLVAEGKLVRHQGRGTFVADSHHLVLGPPRLSSFSEDLQQRGWASTSKVLRLETISGPEEITSRLGMSPGAELTVLRRLRLADDEPIGIQTAWLPAHLAPDLDQASSLETESLYEVLRRDYGITATQATETFSAALVETGDADLLTVPAGSAAFRVERLTTDGTNRPIEFVRSVIRGDRYTVALNLSRLPAGIGS</sequence>
<dbReference type="InterPro" id="IPR050679">
    <property type="entry name" value="Bact_HTH_transcr_reg"/>
</dbReference>
<evidence type="ECO:0000256" key="1">
    <source>
        <dbReference type="ARBA" id="ARBA00023015"/>
    </source>
</evidence>
<dbReference type="InterPro" id="IPR036390">
    <property type="entry name" value="WH_DNA-bd_sf"/>
</dbReference>
<dbReference type="InterPro" id="IPR011663">
    <property type="entry name" value="UTRA"/>
</dbReference>
<dbReference type="GO" id="GO:0045892">
    <property type="term" value="P:negative regulation of DNA-templated transcription"/>
    <property type="evidence" value="ECO:0007669"/>
    <property type="project" value="TreeGrafter"/>
</dbReference>
<dbReference type="PRINTS" id="PR00035">
    <property type="entry name" value="HTHGNTR"/>
</dbReference>
<gene>
    <name evidence="5" type="ORF">EV650_3131</name>
</gene>
<dbReference type="AlphaFoldDB" id="A0A4R8A467"/>
<dbReference type="OrthoDB" id="8584262at2"/>
<dbReference type="InterPro" id="IPR000524">
    <property type="entry name" value="Tscrpt_reg_HTH_GntR"/>
</dbReference>
<dbReference type="Pfam" id="PF07702">
    <property type="entry name" value="UTRA"/>
    <property type="match status" value="1"/>
</dbReference>
<dbReference type="InterPro" id="IPR028978">
    <property type="entry name" value="Chorismate_lyase_/UTRA_dom_sf"/>
</dbReference>
<comment type="caution">
    <text evidence="5">The sequence shown here is derived from an EMBL/GenBank/DDBJ whole genome shotgun (WGS) entry which is preliminary data.</text>
</comment>
<keyword evidence="1" id="KW-0805">Transcription regulation</keyword>
<accession>A0A4R8A467</accession>
<dbReference type="InterPro" id="IPR036388">
    <property type="entry name" value="WH-like_DNA-bd_sf"/>
</dbReference>
<reference evidence="5 6" key="1">
    <citation type="submission" date="2019-03" db="EMBL/GenBank/DDBJ databases">
        <title>Genomic Encyclopedia of Type Strains, Phase III (KMG-III): the genomes of soil and plant-associated and newly described type strains.</title>
        <authorList>
            <person name="Whitman W."/>
        </authorList>
    </citation>
    <scope>NUCLEOTIDE SEQUENCE [LARGE SCALE GENOMIC DNA]</scope>
    <source>
        <strain evidence="5 6">VKM Ac-2570</strain>
    </source>
</reference>
<dbReference type="Proteomes" id="UP000295447">
    <property type="component" value="Unassembled WGS sequence"/>
</dbReference>
<dbReference type="Pfam" id="PF00392">
    <property type="entry name" value="GntR"/>
    <property type="match status" value="1"/>
</dbReference>
<evidence type="ECO:0000313" key="6">
    <source>
        <dbReference type="Proteomes" id="UP000295447"/>
    </source>
</evidence>
<dbReference type="FunFam" id="1.10.10.10:FF:000079">
    <property type="entry name" value="GntR family transcriptional regulator"/>
    <property type="match status" value="1"/>
</dbReference>
<evidence type="ECO:0000313" key="5">
    <source>
        <dbReference type="EMBL" id="TDW24258.1"/>
    </source>
</evidence>
<dbReference type="SMART" id="SM00345">
    <property type="entry name" value="HTH_GNTR"/>
    <property type="match status" value="1"/>
</dbReference>